<accession>A0ABT4YA87</accession>
<reference evidence="2 3" key="1">
    <citation type="submission" date="2022-07" db="EMBL/GenBank/DDBJ databases">
        <title>Genome Analysis of Selected Gammaproteobacteria from Nigerian Food snails.</title>
        <authorList>
            <person name="Okafor A.C."/>
        </authorList>
    </citation>
    <scope>NUCLEOTIDE SEQUENCE [LARGE SCALE GENOMIC DNA]</scope>
    <source>
        <strain evidence="2 3">Awg 2</strain>
    </source>
</reference>
<sequence length="169" mass="19882">MDDQAYDEQNKADFERNTEILSEGIIKISSDKSLKPTIAELSRITSIHRNTIRQRGWPLQRLEAIKDNRRIEALAHKVKAEKKQDPVSILAQRLEKSRLEVLYWFNQFQDAESSFHSMEKRCKSLIESRDFYMGLANERQVKIRELEMENSKARRALEMVINSNSENKI</sequence>
<feature type="coiled-coil region" evidence="1">
    <location>
        <begin position="136"/>
        <end position="163"/>
    </location>
</feature>
<keyword evidence="3" id="KW-1185">Reference proteome</keyword>
<keyword evidence="1" id="KW-0175">Coiled coil</keyword>
<evidence type="ECO:0000256" key="1">
    <source>
        <dbReference type="SAM" id="Coils"/>
    </source>
</evidence>
<evidence type="ECO:0000313" key="2">
    <source>
        <dbReference type="EMBL" id="MDA8485729.1"/>
    </source>
</evidence>
<dbReference type="Proteomes" id="UP001211689">
    <property type="component" value="Unassembled WGS sequence"/>
</dbReference>
<gene>
    <name evidence="2" type="ORF">NNO07_21890</name>
</gene>
<organism evidence="2 3">
    <name type="scientific">Metapseudomonas resinovorans</name>
    <name type="common">Pseudomonas resinovorans</name>
    <dbReference type="NCBI Taxonomy" id="53412"/>
    <lineage>
        <taxon>Bacteria</taxon>
        <taxon>Pseudomonadati</taxon>
        <taxon>Pseudomonadota</taxon>
        <taxon>Gammaproteobacteria</taxon>
        <taxon>Pseudomonadales</taxon>
        <taxon>Pseudomonadaceae</taxon>
        <taxon>Metapseudomonas</taxon>
    </lineage>
</organism>
<name>A0ABT4YA87_METRE</name>
<dbReference type="EMBL" id="JANEWF010000033">
    <property type="protein sequence ID" value="MDA8485729.1"/>
    <property type="molecule type" value="Genomic_DNA"/>
</dbReference>
<dbReference type="RefSeq" id="WP_271471935.1">
    <property type="nucleotide sequence ID" value="NZ_JANEWF010000033.1"/>
</dbReference>
<proteinExistence type="predicted"/>
<protein>
    <submittedName>
        <fullName evidence="2">Uncharacterized protein</fullName>
    </submittedName>
</protein>
<evidence type="ECO:0000313" key="3">
    <source>
        <dbReference type="Proteomes" id="UP001211689"/>
    </source>
</evidence>
<comment type="caution">
    <text evidence="2">The sequence shown here is derived from an EMBL/GenBank/DDBJ whole genome shotgun (WGS) entry which is preliminary data.</text>
</comment>